<keyword evidence="2" id="KW-0238">DNA-binding</keyword>
<dbReference type="GO" id="GO:0005829">
    <property type="term" value="C:cytosol"/>
    <property type="evidence" value="ECO:0007669"/>
    <property type="project" value="TreeGrafter"/>
</dbReference>
<dbReference type="PRINTS" id="PR00032">
    <property type="entry name" value="HTHARAC"/>
</dbReference>
<evidence type="ECO:0000259" key="4">
    <source>
        <dbReference type="PROSITE" id="PS01124"/>
    </source>
</evidence>
<dbReference type="PANTHER" id="PTHR47894">
    <property type="entry name" value="HTH-TYPE TRANSCRIPTIONAL REGULATOR GADX"/>
    <property type="match status" value="1"/>
</dbReference>
<reference evidence="5 6" key="1">
    <citation type="submission" date="2013-04" db="EMBL/GenBank/DDBJ databases">
        <title>Oceanicola sp. 22II1-22F33 Genome Sequencing.</title>
        <authorList>
            <person name="Lai Q."/>
            <person name="Li G."/>
            <person name="Shao Z."/>
        </authorList>
    </citation>
    <scope>NUCLEOTIDE SEQUENCE [LARGE SCALE GENOMIC DNA]</scope>
    <source>
        <strain evidence="5 6">22II1-22F33</strain>
    </source>
</reference>
<name>A0A225NRV5_9RHOB</name>
<dbReference type="PROSITE" id="PS01124">
    <property type="entry name" value="HTH_ARAC_FAMILY_2"/>
    <property type="match status" value="1"/>
</dbReference>
<protein>
    <recommendedName>
        <fullName evidence="4">HTH araC/xylS-type domain-containing protein</fullName>
    </recommendedName>
</protein>
<evidence type="ECO:0000313" key="5">
    <source>
        <dbReference type="EMBL" id="OWU77583.1"/>
    </source>
</evidence>
<feature type="domain" description="HTH araC/xylS-type" evidence="4">
    <location>
        <begin position="239"/>
        <end position="337"/>
    </location>
</feature>
<dbReference type="Proteomes" id="UP000215377">
    <property type="component" value="Unassembled WGS sequence"/>
</dbReference>
<keyword evidence="6" id="KW-1185">Reference proteome</keyword>
<dbReference type="AlphaFoldDB" id="A0A225NRV5"/>
<keyword evidence="3" id="KW-0804">Transcription</keyword>
<dbReference type="Pfam" id="PF12833">
    <property type="entry name" value="HTH_18"/>
    <property type="match status" value="1"/>
</dbReference>
<proteinExistence type="predicted"/>
<comment type="caution">
    <text evidence="5">The sequence shown here is derived from an EMBL/GenBank/DDBJ whole genome shotgun (WGS) entry which is preliminary data.</text>
</comment>
<dbReference type="Pfam" id="PF12625">
    <property type="entry name" value="Arabinose_bd"/>
    <property type="match status" value="1"/>
</dbReference>
<dbReference type="Gene3D" id="1.10.10.60">
    <property type="entry name" value="Homeodomain-like"/>
    <property type="match status" value="1"/>
</dbReference>
<evidence type="ECO:0000256" key="3">
    <source>
        <dbReference type="ARBA" id="ARBA00023163"/>
    </source>
</evidence>
<dbReference type="SUPFAM" id="SSF46689">
    <property type="entry name" value="Homeodomain-like"/>
    <property type="match status" value="1"/>
</dbReference>
<dbReference type="InterPro" id="IPR009057">
    <property type="entry name" value="Homeodomain-like_sf"/>
</dbReference>
<dbReference type="OrthoDB" id="9805730at2"/>
<dbReference type="PANTHER" id="PTHR47894:SF4">
    <property type="entry name" value="HTH-TYPE TRANSCRIPTIONAL REGULATOR GADX"/>
    <property type="match status" value="1"/>
</dbReference>
<organism evidence="5 6">
    <name type="scientific">Marinibacterium profundimaris</name>
    <dbReference type="NCBI Taxonomy" id="1679460"/>
    <lineage>
        <taxon>Bacteria</taxon>
        <taxon>Pseudomonadati</taxon>
        <taxon>Pseudomonadota</taxon>
        <taxon>Alphaproteobacteria</taxon>
        <taxon>Rhodobacterales</taxon>
        <taxon>Paracoccaceae</taxon>
        <taxon>Marinibacterium</taxon>
    </lineage>
</organism>
<dbReference type="SMART" id="SM00342">
    <property type="entry name" value="HTH_ARAC"/>
    <property type="match status" value="1"/>
</dbReference>
<dbReference type="EMBL" id="AQQR01000001">
    <property type="protein sequence ID" value="OWU77583.1"/>
    <property type="molecule type" value="Genomic_DNA"/>
</dbReference>
<dbReference type="GO" id="GO:0003700">
    <property type="term" value="F:DNA-binding transcription factor activity"/>
    <property type="evidence" value="ECO:0007669"/>
    <property type="project" value="InterPro"/>
</dbReference>
<dbReference type="InterPro" id="IPR018060">
    <property type="entry name" value="HTH_AraC"/>
</dbReference>
<dbReference type="InterPro" id="IPR032687">
    <property type="entry name" value="AraC-type_N"/>
</dbReference>
<gene>
    <name evidence="5" type="ORF">ATO3_02525</name>
</gene>
<evidence type="ECO:0000313" key="6">
    <source>
        <dbReference type="Proteomes" id="UP000215377"/>
    </source>
</evidence>
<dbReference type="InterPro" id="IPR020449">
    <property type="entry name" value="Tscrpt_reg_AraC-type_HTH"/>
</dbReference>
<evidence type="ECO:0000256" key="2">
    <source>
        <dbReference type="ARBA" id="ARBA00023125"/>
    </source>
</evidence>
<accession>A0A225NRV5</accession>
<keyword evidence="1" id="KW-0805">Transcription regulation</keyword>
<sequence length="340" mass="37448">MDQGDGPVISALYARKQIAEAIHVADPAQLYALIGLTPEQLEDPSTMLPLDSYYDLLEAIAASENPELRFHMRVCAGMRCEAFGAFGLAFKSAPTLRHAFERMGRYTRLHNQVSTFRFVDRDGVFCWTHEKPRDPRLGAQLSSEAAMGTTLTLCRETTTPGLTPLRVQFAHERCGSIEPLVEHFGIEPVFGAAIDGIQFALVDIDRATSVGDAAIWKFFTDHLETTLPRDETAEPGLETLVVAEIAKLLSGGVPQLSEVAATLAMGPRTLQRRLSERGKTYQALVDEARRQLAQQLVSGSRYSLSEIAFLTGFSEQSAFTRAFKRWSGQTPGAYRMSSTA</sequence>
<dbReference type="RefSeq" id="WP_088648210.1">
    <property type="nucleotide sequence ID" value="NZ_AQQR01000001.1"/>
</dbReference>
<dbReference type="GO" id="GO:0000976">
    <property type="term" value="F:transcription cis-regulatory region binding"/>
    <property type="evidence" value="ECO:0007669"/>
    <property type="project" value="TreeGrafter"/>
</dbReference>
<evidence type="ECO:0000256" key="1">
    <source>
        <dbReference type="ARBA" id="ARBA00023015"/>
    </source>
</evidence>